<sequence>MSESSEIIRALQLASETALSEVNTTQPGKIISYNAKSNRAVVQPVLPKRLASGDPLDAPNIVEVPIVWPLTMGGTCGFTLPIRAGDALKLDFAQRSLEGFLSGKNDAPDDPRRHDLSDAIATPGLQPNGVEVNPNDAVFFFGPVKLSLKPDGSGKMETAGGSWTIGADGNVTYTGTVFVDGDAIVKGDVKAGTISLRNHRHLASGGTGTGGTPAP</sequence>
<protein>
    <recommendedName>
        <fullName evidence="1">Phage protein Gp138 N-terminal domain-containing protein</fullName>
    </recommendedName>
</protein>
<dbReference type="Pfam" id="PF18352">
    <property type="entry name" value="Gp138_N"/>
    <property type="match status" value="1"/>
</dbReference>
<proteinExistence type="predicted"/>
<evidence type="ECO:0000259" key="1">
    <source>
        <dbReference type="Pfam" id="PF18352"/>
    </source>
</evidence>
<dbReference type="AlphaFoldDB" id="A0A6J4IB32"/>
<organism evidence="2">
    <name type="scientific">uncultured Adhaeribacter sp</name>
    <dbReference type="NCBI Taxonomy" id="448109"/>
    <lineage>
        <taxon>Bacteria</taxon>
        <taxon>Pseudomonadati</taxon>
        <taxon>Bacteroidota</taxon>
        <taxon>Cytophagia</taxon>
        <taxon>Cytophagales</taxon>
        <taxon>Hymenobacteraceae</taxon>
        <taxon>Adhaeribacter</taxon>
        <taxon>environmental samples</taxon>
    </lineage>
</organism>
<dbReference type="Gene3D" id="2.40.50.230">
    <property type="entry name" value="Gp5 N-terminal domain"/>
    <property type="match status" value="1"/>
</dbReference>
<evidence type="ECO:0000313" key="2">
    <source>
        <dbReference type="EMBL" id="CAA9246140.1"/>
    </source>
</evidence>
<accession>A0A6J4IB32</accession>
<feature type="domain" description="Phage protein Gp138 N-terminal" evidence="1">
    <location>
        <begin position="27"/>
        <end position="124"/>
    </location>
</feature>
<reference evidence="2" key="1">
    <citation type="submission" date="2020-02" db="EMBL/GenBank/DDBJ databases">
        <authorList>
            <person name="Meier V. D."/>
        </authorList>
    </citation>
    <scope>NUCLEOTIDE SEQUENCE</scope>
    <source>
        <strain evidence="2">AVDCRST_MAG95</strain>
    </source>
</reference>
<dbReference type="InterPro" id="IPR037026">
    <property type="entry name" value="Vgr_OB-fold_dom_sf"/>
</dbReference>
<dbReference type="EMBL" id="CADCTJ010000514">
    <property type="protein sequence ID" value="CAA9246140.1"/>
    <property type="molecule type" value="Genomic_DNA"/>
</dbReference>
<gene>
    <name evidence="2" type="ORF">AVDCRST_MAG95-1648</name>
</gene>
<name>A0A6J4IB32_9BACT</name>
<dbReference type="InterPro" id="IPR041599">
    <property type="entry name" value="Gp138_N"/>
</dbReference>